<dbReference type="GO" id="GO:0009277">
    <property type="term" value="C:fungal-type cell wall"/>
    <property type="evidence" value="ECO:0007669"/>
    <property type="project" value="TreeGrafter"/>
</dbReference>
<dbReference type="EMBL" id="MU001631">
    <property type="protein sequence ID" value="KAF2487345.1"/>
    <property type="molecule type" value="Genomic_DNA"/>
</dbReference>
<gene>
    <name evidence="2" type="ORF">BDY17DRAFT_288777</name>
</gene>
<feature type="domain" description="Asl1-like glycosyl hydrolase catalytic" evidence="1">
    <location>
        <begin position="6"/>
        <end position="178"/>
    </location>
</feature>
<protein>
    <recommendedName>
        <fullName evidence="1">Asl1-like glycosyl hydrolase catalytic domain-containing protein</fullName>
    </recommendedName>
</protein>
<evidence type="ECO:0000259" key="1">
    <source>
        <dbReference type="Pfam" id="PF11790"/>
    </source>
</evidence>
<dbReference type="GO" id="GO:0071966">
    <property type="term" value="P:fungal-type cell wall polysaccharide metabolic process"/>
    <property type="evidence" value="ECO:0007669"/>
    <property type="project" value="TreeGrafter"/>
</dbReference>
<dbReference type="PANTHER" id="PTHR34154:SF10">
    <property type="entry name" value="ASL1-LIKE GLYCOSYL HYDROLASE CATALYTIC DOMAIN-CONTAINING PROTEIN"/>
    <property type="match status" value="1"/>
</dbReference>
<dbReference type="GeneID" id="54473252"/>
<dbReference type="Gene3D" id="3.20.20.80">
    <property type="entry name" value="Glycosidases"/>
    <property type="match status" value="1"/>
</dbReference>
<dbReference type="OrthoDB" id="43654at2759"/>
<evidence type="ECO:0000313" key="2">
    <source>
        <dbReference type="EMBL" id="KAF2487345.1"/>
    </source>
</evidence>
<accession>A0A6A6Q4W1</accession>
<dbReference type="SUPFAM" id="SSF51445">
    <property type="entry name" value="(Trans)glycosidases"/>
    <property type="match status" value="1"/>
</dbReference>
<dbReference type="InterPro" id="IPR024655">
    <property type="entry name" value="Asl1_glyco_hydro_catalytic"/>
</dbReference>
<dbReference type="AlphaFoldDB" id="A0A6A6Q4W1"/>
<dbReference type="PANTHER" id="PTHR34154">
    <property type="entry name" value="ALKALI-SENSITIVE LINKAGE PROTEIN 1"/>
    <property type="match status" value="1"/>
</dbReference>
<dbReference type="Pfam" id="PF11790">
    <property type="entry name" value="Glyco_hydro_cc"/>
    <property type="match status" value="1"/>
</dbReference>
<dbReference type="InterPro" id="IPR053183">
    <property type="entry name" value="ASL1"/>
</dbReference>
<sequence length="182" mass="19454">MTETFTSVWMEQAQAAIDAGTEYLFSFNEPDIASQANLSPEAAAAGWKQYMEPFAGKAKLVAPAVSNSATPGQGLSWLSAFMAACDGCTFSAVNQHWYDSTSNDISYFQQQISQAASQSGLPVFVGEFGFIGDDTEIASALTQAMAWMDGEDSVVGYAYYFLSDGFLLDGTTPSPYGLAYLA</sequence>
<reference evidence="2" key="1">
    <citation type="journal article" date="2020" name="Stud. Mycol.">
        <title>101 Dothideomycetes genomes: a test case for predicting lifestyles and emergence of pathogens.</title>
        <authorList>
            <person name="Haridas S."/>
            <person name="Albert R."/>
            <person name="Binder M."/>
            <person name="Bloem J."/>
            <person name="Labutti K."/>
            <person name="Salamov A."/>
            <person name="Andreopoulos B."/>
            <person name="Baker S."/>
            <person name="Barry K."/>
            <person name="Bills G."/>
            <person name="Bluhm B."/>
            <person name="Cannon C."/>
            <person name="Castanera R."/>
            <person name="Culley D."/>
            <person name="Daum C."/>
            <person name="Ezra D."/>
            <person name="Gonzalez J."/>
            <person name="Henrissat B."/>
            <person name="Kuo A."/>
            <person name="Liang C."/>
            <person name="Lipzen A."/>
            <person name="Lutzoni F."/>
            <person name="Magnuson J."/>
            <person name="Mondo S."/>
            <person name="Nolan M."/>
            <person name="Ohm R."/>
            <person name="Pangilinan J."/>
            <person name="Park H.-J."/>
            <person name="Ramirez L."/>
            <person name="Alfaro M."/>
            <person name="Sun H."/>
            <person name="Tritt A."/>
            <person name="Yoshinaga Y."/>
            <person name="Zwiers L.-H."/>
            <person name="Turgeon B."/>
            <person name="Goodwin S."/>
            <person name="Spatafora J."/>
            <person name="Crous P."/>
            <person name="Grigoriev I."/>
        </authorList>
    </citation>
    <scope>NUCLEOTIDE SEQUENCE</scope>
    <source>
        <strain evidence="2">CBS 113389</strain>
    </source>
</reference>
<organism evidence="2 3">
    <name type="scientific">Neohortaea acidophila</name>
    <dbReference type="NCBI Taxonomy" id="245834"/>
    <lineage>
        <taxon>Eukaryota</taxon>
        <taxon>Fungi</taxon>
        <taxon>Dikarya</taxon>
        <taxon>Ascomycota</taxon>
        <taxon>Pezizomycotina</taxon>
        <taxon>Dothideomycetes</taxon>
        <taxon>Dothideomycetidae</taxon>
        <taxon>Mycosphaerellales</taxon>
        <taxon>Teratosphaeriaceae</taxon>
        <taxon>Neohortaea</taxon>
    </lineage>
</organism>
<dbReference type="Proteomes" id="UP000799767">
    <property type="component" value="Unassembled WGS sequence"/>
</dbReference>
<name>A0A6A6Q4W1_9PEZI</name>
<proteinExistence type="predicted"/>
<keyword evidence="3" id="KW-1185">Reference proteome</keyword>
<evidence type="ECO:0000313" key="3">
    <source>
        <dbReference type="Proteomes" id="UP000799767"/>
    </source>
</evidence>
<dbReference type="InterPro" id="IPR017853">
    <property type="entry name" value="GH"/>
</dbReference>
<dbReference type="RefSeq" id="XP_033593914.1">
    <property type="nucleotide sequence ID" value="XM_033732250.1"/>
</dbReference>